<sequence length="135" mass="15202">MVPDPSIMLFLSSKTCLNLYQSSPFINLINGRTCIFPGFLTSSTAQTQCPCLSLSCCHDTFLEPTPCLSLLPYTLLFTVTETYRKWKSRSSLYSKSEDEGAQIFFDFIQKIITLAFDESKVVILSSHSNNDLGKY</sequence>
<gene>
    <name evidence="1" type="ORF">C5167_043768</name>
</gene>
<dbReference type="AlphaFoldDB" id="A0A4Y7LAI5"/>
<organism evidence="1 2">
    <name type="scientific">Papaver somniferum</name>
    <name type="common">Opium poppy</name>
    <dbReference type="NCBI Taxonomy" id="3469"/>
    <lineage>
        <taxon>Eukaryota</taxon>
        <taxon>Viridiplantae</taxon>
        <taxon>Streptophyta</taxon>
        <taxon>Embryophyta</taxon>
        <taxon>Tracheophyta</taxon>
        <taxon>Spermatophyta</taxon>
        <taxon>Magnoliopsida</taxon>
        <taxon>Ranunculales</taxon>
        <taxon>Papaveraceae</taxon>
        <taxon>Papaveroideae</taxon>
        <taxon>Papaver</taxon>
    </lineage>
</organism>
<evidence type="ECO:0000313" key="2">
    <source>
        <dbReference type="Proteomes" id="UP000316621"/>
    </source>
</evidence>
<accession>A0A4Y7LAI5</accession>
<proteinExistence type="predicted"/>
<name>A0A4Y7LAI5_PAPSO</name>
<reference evidence="1 2" key="1">
    <citation type="journal article" date="2018" name="Science">
        <title>The opium poppy genome and morphinan production.</title>
        <authorList>
            <person name="Guo L."/>
            <person name="Winzer T."/>
            <person name="Yang X."/>
            <person name="Li Y."/>
            <person name="Ning Z."/>
            <person name="He Z."/>
            <person name="Teodor R."/>
            <person name="Lu Y."/>
            <person name="Bowser T.A."/>
            <person name="Graham I.A."/>
            <person name="Ye K."/>
        </authorList>
    </citation>
    <scope>NUCLEOTIDE SEQUENCE [LARGE SCALE GENOMIC DNA]</scope>
    <source>
        <strain evidence="2">cv. HN1</strain>
        <tissue evidence="1">Leaves</tissue>
    </source>
</reference>
<keyword evidence="2" id="KW-1185">Reference proteome</keyword>
<evidence type="ECO:0000313" key="1">
    <source>
        <dbReference type="EMBL" id="RZC81195.1"/>
    </source>
</evidence>
<protein>
    <submittedName>
        <fullName evidence="1">Uncharacterized protein</fullName>
    </submittedName>
</protein>
<dbReference type="Proteomes" id="UP000316621">
    <property type="component" value="Chromosome 10"/>
</dbReference>
<dbReference type="EMBL" id="CM010724">
    <property type="protein sequence ID" value="RZC81195.1"/>
    <property type="molecule type" value="Genomic_DNA"/>
</dbReference>
<dbReference type="Gramene" id="RZC81195">
    <property type="protein sequence ID" value="RZC81195"/>
    <property type="gene ID" value="C5167_043768"/>
</dbReference>